<feature type="transmembrane region" description="Helical" evidence="1">
    <location>
        <begin position="208"/>
        <end position="227"/>
    </location>
</feature>
<comment type="caution">
    <text evidence="2">The sequence shown here is derived from an EMBL/GenBank/DDBJ whole genome shotgun (WGS) entry which is preliminary data.</text>
</comment>
<keyword evidence="1" id="KW-0472">Membrane</keyword>
<dbReference type="OrthoDB" id="2162143at2"/>
<accession>A0A4Q9B704</accession>
<name>A0A4Q9B704_9DEIN</name>
<evidence type="ECO:0000313" key="2">
    <source>
        <dbReference type="EMBL" id="TBH21914.1"/>
    </source>
</evidence>
<dbReference type="AlphaFoldDB" id="A0A4Q9B704"/>
<proteinExistence type="predicted"/>
<dbReference type="EMBL" id="SIJL01000001">
    <property type="protein sequence ID" value="TBH21914.1"/>
    <property type="molecule type" value="Genomic_DNA"/>
</dbReference>
<reference evidence="2 3" key="1">
    <citation type="submission" date="2019-02" db="EMBL/GenBank/DDBJ databases">
        <title>Thermus sp. a novel from hot spring.</title>
        <authorList>
            <person name="Zhao Z."/>
        </authorList>
    </citation>
    <scope>NUCLEOTIDE SEQUENCE [LARGE SCALE GENOMIC DNA]</scope>
    <source>
        <strain evidence="2 3">CFH 72773T</strain>
    </source>
</reference>
<dbReference type="RefSeq" id="WP_130839875.1">
    <property type="nucleotide sequence ID" value="NZ_SIJL01000001.1"/>
</dbReference>
<evidence type="ECO:0000313" key="3">
    <source>
        <dbReference type="Proteomes" id="UP000292858"/>
    </source>
</evidence>
<keyword evidence="3" id="KW-1185">Reference proteome</keyword>
<protein>
    <recommendedName>
        <fullName evidence="4">Glycosyltransferase RgtA/B/C/D-like domain-containing protein</fullName>
    </recommendedName>
</protein>
<sequence>MYSRQGVAFLNMLLGVWLVPIAAAYVAVGGFKVRGAGHRLFWFSAAVVALYPAPFWFTLDIYRDVFMLSIFLIGVYVARRYFSKATLARVGYAALFAVLVGVLFHLRGYLGFSLGLGFLLAHLFSRFRLRWEAIFAGLVLYGMALYVAHTVGLLAPVAQYRGEEGFAGGGSSFGLGFQGRSGMDFLRVFGLSFVYQVLGLYLNSFKAFLLFLAESLPFLYFAAGVWGARLRLDFFSKFLLLFALAYTTVFVLGNDNLGTAMRLRIFVYLAVFMVWARAQAQRSAVGWASFPSTTGREALGT</sequence>
<feature type="transmembrane region" description="Helical" evidence="1">
    <location>
        <begin position="6"/>
        <end position="28"/>
    </location>
</feature>
<feature type="transmembrane region" description="Helical" evidence="1">
    <location>
        <begin position="65"/>
        <end position="82"/>
    </location>
</feature>
<gene>
    <name evidence="2" type="ORF">ETP66_01350</name>
</gene>
<keyword evidence="1" id="KW-1133">Transmembrane helix</keyword>
<dbReference type="Proteomes" id="UP000292858">
    <property type="component" value="Unassembled WGS sequence"/>
</dbReference>
<keyword evidence="1" id="KW-0812">Transmembrane</keyword>
<feature type="transmembrane region" description="Helical" evidence="1">
    <location>
        <begin position="234"/>
        <end position="253"/>
    </location>
</feature>
<evidence type="ECO:0008006" key="4">
    <source>
        <dbReference type="Google" id="ProtNLM"/>
    </source>
</evidence>
<evidence type="ECO:0000256" key="1">
    <source>
        <dbReference type="SAM" id="Phobius"/>
    </source>
</evidence>
<feature type="transmembrane region" description="Helical" evidence="1">
    <location>
        <begin position="94"/>
        <end position="121"/>
    </location>
</feature>
<feature type="transmembrane region" description="Helical" evidence="1">
    <location>
        <begin position="40"/>
        <end position="59"/>
    </location>
</feature>
<feature type="transmembrane region" description="Helical" evidence="1">
    <location>
        <begin position="133"/>
        <end position="155"/>
    </location>
</feature>
<feature type="transmembrane region" description="Helical" evidence="1">
    <location>
        <begin position="185"/>
        <end position="202"/>
    </location>
</feature>
<organism evidence="2 3">
    <name type="scientific">Thermus thermamylovorans</name>
    <dbReference type="NCBI Taxonomy" id="2509362"/>
    <lineage>
        <taxon>Bacteria</taxon>
        <taxon>Thermotogati</taxon>
        <taxon>Deinococcota</taxon>
        <taxon>Deinococci</taxon>
        <taxon>Thermales</taxon>
        <taxon>Thermaceae</taxon>
        <taxon>Thermus</taxon>
    </lineage>
</organism>